<dbReference type="EMBL" id="CP026538">
    <property type="protein sequence ID" value="QAZ66176.1"/>
    <property type="molecule type" value="Genomic_DNA"/>
</dbReference>
<sequence>MPHGITEVIAQMVRESDRPAKALARELGKPYSTFMRELSGNDKGAKFGVEQLLPLMQACDSVLPLRYLAARMGCRVAALENAAPGRATLHEELLDSYDAMTRYHRAIRDEEPLERVAELRERVIGQVQEDFLAYRRKKTGEES</sequence>
<dbReference type="AlphaFoldDB" id="A0A4P6HI42"/>
<protein>
    <submittedName>
        <fullName evidence="1">Uncharacterized protein</fullName>
    </submittedName>
</protein>
<evidence type="ECO:0000313" key="2">
    <source>
        <dbReference type="Proteomes" id="UP000293296"/>
    </source>
</evidence>
<name>A0A4P6HI42_9BACT</name>
<dbReference type="InterPro" id="IPR009679">
    <property type="entry name" value="Phage_186_CII-like"/>
</dbReference>
<dbReference type="RefSeq" id="WP_129349216.1">
    <property type="nucleotide sequence ID" value="NZ_CP026538.1"/>
</dbReference>
<dbReference type="Pfam" id="PF06892">
    <property type="entry name" value="Phage_CP76"/>
    <property type="match status" value="1"/>
</dbReference>
<gene>
    <name evidence="1" type="ORF">C3Y92_02550</name>
</gene>
<keyword evidence="2" id="KW-1185">Reference proteome</keyword>
<dbReference type="Proteomes" id="UP000293296">
    <property type="component" value="Chromosome"/>
</dbReference>
<dbReference type="OrthoDB" id="5454199at2"/>
<organism evidence="1 2">
    <name type="scientific">Solidesulfovibrio carbinolicus</name>
    <dbReference type="NCBI Taxonomy" id="296842"/>
    <lineage>
        <taxon>Bacteria</taxon>
        <taxon>Pseudomonadati</taxon>
        <taxon>Thermodesulfobacteriota</taxon>
        <taxon>Desulfovibrionia</taxon>
        <taxon>Desulfovibrionales</taxon>
        <taxon>Desulfovibrionaceae</taxon>
        <taxon>Solidesulfovibrio</taxon>
    </lineage>
</organism>
<dbReference type="GO" id="GO:0003677">
    <property type="term" value="F:DNA binding"/>
    <property type="evidence" value="ECO:0007669"/>
    <property type="project" value="InterPro"/>
</dbReference>
<accession>A0A4P6HI42</accession>
<evidence type="ECO:0000313" key="1">
    <source>
        <dbReference type="EMBL" id="QAZ66176.1"/>
    </source>
</evidence>
<dbReference type="KEGG" id="dcb:C3Y92_02550"/>
<reference evidence="1 2" key="1">
    <citation type="submission" date="2018-02" db="EMBL/GenBank/DDBJ databases">
        <title>Genome sequence of Desulfovibrio carbinolicus DSM 3852.</title>
        <authorList>
            <person name="Wilbanks E."/>
            <person name="Skennerton C.T."/>
            <person name="Orphan V.J."/>
        </authorList>
    </citation>
    <scope>NUCLEOTIDE SEQUENCE [LARGE SCALE GENOMIC DNA]</scope>
    <source>
        <strain evidence="1 2">DSM 3852</strain>
    </source>
</reference>
<proteinExistence type="predicted"/>